<evidence type="ECO:0000256" key="3">
    <source>
        <dbReference type="ARBA" id="ARBA00022692"/>
    </source>
</evidence>
<feature type="domain" description="POTRA" evidence="9">
    <location>
        <begin position="17"/>
        <end position="84"/>
    </location>
</feature>
<dbReference type="GO" id="GO:0009279">
    <property type="term" value="C:cell outer membrane"/>
    <property type="evidence" value="ECO:0007669"/>
    <property type="project" value="UniProtKB-UniRule"/>
</dbReference>
<sequence length="738" mass="83703">MKKFISICALAPFLSAANIKDIQFSGLYHLSNETALSLTGLKKGEELNEAKINTAILNLYKQNYFQNIVVEENNGILTFKFKEKPSVAKITITGIASNDRKHLESLLGLKRGTLLDETSLKEAKERIKGYYEAKSYFDTVVEVKQKKLENTESLELEFIVNRGENIIIDKVHLSGSKELSYGDIEPAVTNKEREFMGWMWGRNDGKLKIFELANDSARISDEYMKEGYLDVQVSSPFLKTYTDTYKADLTYFIKEGEPYKIIDIQIKNPLFSDEENQEILEELESQVKDIINIEDVRKDLKTIETKSADLGYAFAQVFPDIQKNNQTHEVSVVFQVVPNEKVYIRNVIISGNSRTVDRVVRRELFLTEGNLYHRTDLQESINALRRTSYFEKVEIKEERVDATHIDLVVEVKEAATGAISGGIGYSSSDGMLLNASLSDSNIFGSGIKSSVSIDKSDETLSGRINITNPRIADSEYSLGGSLYSNDYEWDEYSEQNYGFDITLGRQFWRYFNASLTYNLEQSDIYHLSPTLIRTGYNLGETIKSSITPAISFNNTDDYYLPRSGIIASSSLEFAGIGGDQQFLYSKSNFNFYQGLEDFIGYDLIYRYKASFYKVWDQGYLPINQRVYLGGMRSLRGFESRTVSPRNQWGDEIGGTIAFANSFELSFPLIDRIKLRGSVFFDYGAIGKTQIDDMQRMSTGVGIEWITPIGPLQVVFAKALNDKPGDETSSFEFNLGTRF</sequence>
<dbReference type="Pfam" id="PF07244">
    <property type="entry name" value="POTRA"/>
    <property type="match status" value="4"/>
</dbReference>
<reference evidence="12" key="2">
    <citation type="submission" date="2015-06" db="EMBL/GenBank/DDBJ databases">
        <authorList>
            <person name="Parisi A."/>
            <person name="Chiara M."/>
            <person name="Florio D."/>
            <person name="Miccolupo A."/>
            <person name="Manzari C."/>
            <person name="Mion D."/>
            <person name="Caruso M."/>
            <person name="D'erchia A.M."/>
            <person name="Zanoni R."/>
        </authorList>
    </citation>
    <scope>NUCLEOTIDE SEQUENCE [LARGE SCALE GENOMIC DNA]</scope>
    <source>
        <strain evidence="12">73/13</strain>
    </source>
</reference>
<dbReference type="PIRSF" id="PIRSF006076">
    <property type="entry name" value="OM_assembly_OMP85"/>
    <property type="match status" value="1"/>
</dbReference>
<dbReference type="EMBL" id="LDWY01000036">
    <property type="protein sequence ID" value="PHY91235.1"/>
    <property type="molecule type" value="Genomic_DNA"/>
</dbReference>
<proteinExistence type="inferred from homology"/>
<evidence type="ECO:0000313" key="12">
    <source>
        <dbReference type="Proteomes" id="UP000237472"/>
    </source>
</evidence>
<dbReference type="Proteomes" id="UP000237472">
    <property type="component" value="Unassembled WGS sequence"/>
</dbReference>
<evidence type="ECO:0000256" key="7">
    <source>
        <dbReference type="ARBA" id="ARBA00023237"/>
    </source>
</evidence>
<comment type="subcellular location">
    <subcellularLocation>
        <location evidence="1">Membrane</location>
    </subcellularLocation>
</comment>
<keyword evidence="6" id="KW-0472">Membrane</keyword>
<evidence type="ECO:0000256" key="4">
    <source>
        <dbReference type="ARBA" id="ARBA00022729"/>
    </source>
</evidence>
<evidence type="ECO:0000256" key="6">
    <source>
        <dbReference type="ARBA" id="ARBA00023136"/>
    </source>
</evidence>
<keyword evidence="13" id="KW-1185">Reference proteome</keyword>
<dbReference type="InterPro" id="IPR010827">
    <property type="entry name" value="BamA/TamA_POTRA"/>
</dbReference>
<evidence type="ECO:0000313" key="11">
    <source>
        <dbReference type="EMBL" id="PHY91235.1"/>
    </source>
</evidence>
<evidence type="ECO:0000259" key="9">
    <source>
        <dbReference type="PROSITE" id="PS51779"/>
    </source>
</evidence>
<evidence type="ECO:0000313" key="10">
    <source>
        <dbReference type="EMBL" id="MBS4241229.1"/>
    </source>
</evidence>
<organism evidence="11 12">
    <name type="scientific">Campylobacter vulpis</name>
    <dbReference type="NCBI Taxonomy" id="1655500"/>
    <lineage>
        <taxon>Bacteria</taxon>
        <taxon>Pseudomonadati</taxon>
        <taxon>Campylobacterota</taxon>
        <taxon>Epsilonproteobacteria</taxon>
        <taxon>Campylobacterales</taxon>
        <taxon>Campylobacteraceae</taxon>
        <taxon>Campylobacter</taxon>
    </lineage>
</organism>
<dbReference type="Proteomes" id="UP000811399">
    <property type="component" value="Unassembled WGS sequence"/>
</dbReference>
<gene>
    <name evidence="10" type="primary">bamA</name>
    <name evidence="11" type="ORF">AA994_03060</name>
    <name evidence="10" type="ORF">CVU5213_05770</name>
</gene>
<keyword evidence="7" id="KW-0998">Cell outer membrane</keyword>
<evidence type="ECO:0000256" key="8">
    <source>
        <dbReference type="NCBIfam" id="TIGR03303"/>
    </source>
</evidence>
<evidence type="ECO:0000313" key="13">
    <source>
        <dbReference type="Proteomes" id="UP000811399"/>
    </source>
</evidence>
<keyword evidence="2" id="KW-1134">Transmembrane beta strand</keyword>
<dbReference type="PANTHER" id="PTHR12815">
    <property type="entry name" value="SORTING AND ASSEMBLY MACHINERY SAMM50 PROTEIN FAMILY MEMBER"/>
    <property type="match status" value="1"/>
</dbReference>
<dbReference type="AlphaFoldDB" id="A0A2G4R5Z6"/>
<evidence type="ECO:0000256" key="2">
    <source>
        <dbReference type="ARBA" id="ARBA00022452"/>
    </source>
</evidence>
<dbReference type="Gene3D" id="3.10.20.310">
    <property type="entry name" value="membrane protein fhac"/>
    <property type="match status" value="5"/>
</dbReference>
<comment type="caution">
    <text evidence="11">The sequence shown here is derived from an EMBL/GenBank/DDBJ whole genome shotgun (WGS) entry which is preliminary data.</text>
</comment>
<dbReference type="GO" id="GO:0071709">
    <property type="term" value="P:membrane assembly"/>
    <property type="evidence" value="ECO:0007669"/>
    <property type="project" value="InterPro"/>
</dbReference>
<protein>
    <recommendedName>
        <fullName evidence="8">Outer membrane protein assembly factor BamA</fullName>
    </recommendedName>
</protein>
<keyword evidence="3" id="KW-0812">Transmembrane</keyword>
<dbReference type="PROSITE" id="PS51779">
    <property type="entry name" value="POTRA"/>
    <property type="match status" value="2"/>
</dbReference>
<evidence type="ECO:0000256" key="5">
    <source>
        <dbReference type="ARBA" id="ARBA00022737"/>
    </source>
</evidence>
<evidence type="ECO:0000256" key="1">
    <source>
        <dbReference type="ARBA" id="ARBA00004370"/>
    </source>
</evidence>
<reference evidence="11" key="1">
    <citation type="submission" date="2015-06" db="EMBL/GenBank/DDBJ databases">
        <authorList>
            <person name="Hoefler B.C."/>
            <person name="Straight P.D."/>
        </authorList>
    </citation>
    <scope>NUCLEOTIDE SEQUENCE [LARGE SCALE GENOMIC DNA]</scope>
    <source>
        <strain evidence="11">73/13</strain>
    </source>
</reference>
<name>A0A2G4R5Z6_9BACT</name>
<dbReference type="PANTHER" id="PTHR12815:SF23">
    <property type="entry name" value="OUTER MEMBRANE PROTEIN ASSEMBLY FACTOR BAMA"/>
    <property type="match status" value="1"/>
</dbReference>
<keyword evidence="5" id="KW-0677">Repeat</keyword>
<dbReference type="EMBL" id="VJYU01000016">
    <property type="protein sequence ID" value="MBS4241229.1"/>
    <property type="molecule type" value="Genomic_DNA"/>
</dbReference>
<reference evidence="10" key="3">
    <citation type="submission" date="2019-07" db="EMBL/GenBank/DDBJ databases">
        <authorList>
            <person name="Miller W.G."/>
        </authorList>
    </citation>
    <scope>NUCLEOTIDE SEQUENCE</scope>
    <source>
        <strain evidence="10">52/13</strain>
    </source>
</reference>
<keyword evidence="4" id="KW-0732">Signal</keyword>
<dbReference type="NCBIfam" id="TIGR03303">
    <property type="entry name" value="OM_YaeT"/>
    <property type="match status" value="1"/>
</dbReference>
<dbReference type="Gene3D" id="2.40.160.50">
    <property type="entry name" value="membrane protein fhac: a member of the omp85/tpsb transporter family"/>
    <property type="match status" value="1"/>
</dbReference>
<dbReference type="RefSeq" id="WP_099461289.1">
    <property type="nucleotide sequence ID" value="NZ_LDWY01000036.1"/>
</dbReference>
<dbReference type="InterPro" id="IPR023707">
    <property type="entry name" value="OM_assembly_BamA"/>
</dbReference>
<dbReference type="InterPro" id="IPR039910">
    <property type="entry name" value="D15-like"/>
</dbReference>
<feature type="domain" description="POTRA" evidence="9">
    <location>
        <begin position="342"/>
        <end position="414"/>
    </location>
</feature>
<dbReference type="Pfam" id="PF01103">
    <property type="entry name" value="Omp85"/>
    <property type="match status" value="1"/>
</dbReference>
<reference evidence="10 13" key="4">
    <citation type="journal article" date="2021" name="Syst. Appl. Microbiol.">
        <title>nCampylobacter vulpis sp. nov. isolated from wild red foxes.</title>
        <authorList>
            <person name="Parisi A."/>
            <person name="Chiara M."/>
            <person name="Caffara M."/>
            <person name="Mion D."/>
            <person name="Miller W.G."/>
            <person name="Caruso M."/>
            <person name="Manzari C."/>
            <person name="Florio D."/>
            <person name="Capozzi L."/>
            <person name="D'Erchia A.M."/>
            <person name="Manzulli V."/>
            <person name="Zanoni R.G."/>
        </authorList>
    </citation>
    <scope>NUCLEOTIDE SEQUENCE [LARGE SCALE GENOMIC DNA]</scope>
    <source>
        <strain evidence="10 13">52/13</strain>
    </source>
</reference>
<accession>A0A2G4R5Z6</accession>
<dbReference type="InterPro" id="IPR000184">
    <property type="entry name" value="Bac_surfAg_D15"/>
</dbReference>
<dbReference type="HAMAP" id="MF_01430">
    <property type="entry name" value="OM_assembly_BamA"/>
    <property type="match status" value="1"/>
</dbReference>
<dbReference type="InterPro" id="IPR034746">
    <property type="entry name" value="POTRA"/>
</dbReference>
<dbReference type="OrthoDB" id="9803054at2"/>